<name>A0AC34RPI8_9BILA</name>
<dbReference type="WBParaSite" id="JU765_v2.g8972.t1">
    <property type="protein sequence ID" value="JU765_v2.g8972.t1"/>
    <property type="gene ID" value="JU765_v2.g8972"/>
</dbReference>
<accession>A0AC34RPI8</accession>
<proteinExistence type="predicted"/>
<evidence type="ECO:0000313" key="1">
    <source>
        <dbReference type="Proteomes" id="UP000887576"/>
    </source>
</evidence>
<sequence>KKEMIAIDKFKELDDLFKSLPDDVLEKLPLPRVFRRLPQDIQLRIRNVYYNKTLTFENKLEKLDEIISELPEDMLRLLPIQPEFPEVGDMIEFQVSVLLQFNGYF</sequence>
<dbReference type="Proteomes" id="UP000887576">
    <property type="component" value="Unplaced"/>
</dbReference>
<reference evidence="2" key="1">
    <citation type="submission" date="2022-11" db="UniProtKB">
        <authorList>
            <consortium name="WormBaseParasite"/>
        </authorList>
    </citation>
    <scope>IDENTIFICATION</scope>
</reference>
<organism evidence="1 2">
    <name type="scientific">Panagrolaimus sp. JU765</name>
    <dbReference type="NCBI Taxonomy" id="591449"/>
    <lineage>
        <taxon>Eukaryota</taxon>
        <taxon>Metazoa</taxon>
        <taxon>Ecdysozoa</taxon>
        <taxon>Nematoda</taxon>
        <taxon>Chromadorea</taxon>
        <taxon>Rhabditida</taxon>
        <taxon>Tylenchina</taxon>
        <taxon>Panagrolaimomorpha</taxon>
        <taxon>Panagrolaimoidea</taxon>
        <taxon>Panagrolaimidae</taxon>
        <taxon>Panagrolaimus</taxon>
    </lineage>
</organism>
<evidence type="ECO:0000313" key="2">
    <source>
        <dbReference type="WBParaSite" id="JU765_v2.g8972.t1"/>
    </source>
</evidence>
<protein>
    <submittedName>
        <fullName evidence="2">Uncharacterized protein</fullName>
    </submittedName>
</protein>